<comment type="similarity">
    <text evidence="1 2">Belongs to the outer membrane factor (OMF) (TC 1.B.17) family.</text>
</comment>
<evidence type="ECO:0000256" key="2">
    <source>
        <dbReference type="RuleBase" id="RU362097"/>
    </source>
</evidence>
<sequence length="468" mass="49124">MTFLRLAAACALPLWLAACAVPRAPAPPEIVAPTQWYAPMPHGGRLADLVRWWRELDDAVLADLIDQAQTGSPTIAAAQARIAQARAARAASRAALLPSVDGAASLTRGNAQAPLPLATTAQVGAEAGWEIDLFGGRQYAIDAAQARLRSAEAGWHDARITVAAETAASYFRLRACQRLLEVSQGDAGSRAETARLAQLSADAGFTPPANAALARAAAADSAARLIQQRAQCEIELKTLVALTGLAEPALAARLAQTRTAIPGTLFGVAALPARVLAQRPDVFQAEQAIAAASAEVGAARADRYPRLSLSGSIRAGLVRTGGDTVEAQTWAIGPLAVSVPLFDGGRREANVDAAIGRYQEAVALYRGRVRSAVSEVEQALVAIDAALRRGDSVRTAARNFQAYFDSVEARYRSGLASLVELEDARRDLFAAQTAVVGLERDLQSAWVSLYRAAGGGWERDASALAAQP</sequence>
<keyword evidence="2" id="KW-1134">Transmembrane beta strand</keyword>
<dbReference type="NCBIfam" id="TIGR01845">
    <property type="entry name" value="outer_NodT"/>
    <property type="match status" value="1"/>
</dbReference>
<dbReference type="Proteomes" id="UP000297564">
    <property type="component" value="Unassembled WGS sequence"/>
</dbReference>
<keyword evidence="2" id="KW-0472">Membrane</keyword>
<dbReference type="GO" id="GO:0015562">
    <property type="term" value="F:efflux transmembrane transporter activity"/>
    <property type="evidence" value="ECO:0007669"/>
    <property type="project" value="InterPro"/>
</dbReference>
<proteinExistence type="inferred from homology"/>
<comment type="subcellular location">
    <subcellularLocation>
        <location evidence="2">Cell membrane</location>
        <topology evidence="2">Lipid-anchor</topology>
    </subcellularLocation>
</comment>
<comment type="caution">
    <text evidence="3">The sequence shown here is derived from an EMBL/GenBank/DDBJ whole genome shotgun (WGS) entry which is preliminary data.</text>
</comment>
<dbReference type="Gene3D" id="2.20.200.10">
    <property type="entry name" value="Outer membrane efflux proteins (OEP)"/>
    <property type="match status" value="1"/>
</dbReference>
<dbReference type="AlphaFoldDB" id="A0A4Z0BGH6"/>
<keyword evidence="4" id="KW-1185">Reference proteome</keyword>
<organism evidence="3 4">
    <name type="scientific">Ramlibacter rhizophilus</name>
    <dbReference type="NCBI Taxonomy" id="1781167"/>
    <lineage>
        <taxon>Bacteria</taxon>
        <taxon>Pseudomonadati</taxon>
        <taxon>Pseudomonadota</taxon>
        <taxon>Betaproteobacteria</taxon>
        <taxon>Burkholderiales</taxon>
        <taxon>Comamonadaceae</taxon>
        <taxon>Ramlibacter</taxon>
    </lineage>
</organism>
<keyword evidence="2" id="KW-0812">Transmembrane</keyword>
<evidence type="ECO:0000256" key="1">
    <source>
        <dbReference type="ARBA" id="ARBA00007613"/>
    </source>
</evidence>
<dbReference type="Gene3D" id="1.20.1600.10">
    <property type="entry name" value="Outer membrane efflux proteins (OEP)"/>
    <property type="match status" value="1"/>
</dbReference>
<dbReference type="EMBL" id="SMLL01000006">
    <property type="protein sequence ID" value="TFY97880.1"/>
    <property type="molecule type" value="Genomic_DNA"/>
</dbReference>
<evidence type="ECO:0000313" key="3">
    <source>
        <dbReference type="EMBL" id="TFY97880.1"/>
    </source>
</evidence>
<dbReference type="InterPro" id="IPR003423">
    <property type="entry name" value="OMP_efflux"/>
</dbReference>
<protein>
    <submittedName>
        <fullName evidence="3">Efflux transporter outer membrane subunit</fullName>
    </submittedName>
</protein>
<accession>A0A4Z0BGH6</accession>
<dbReference type="InterPro" id="IPR010131">
    <property type="entry name" value="MdtP/NodT-like"/>
</dbReference>
<dbReference type="SUPFAM" id="SSF56954">
    <property type="entry name" value="Outer membrane efflux proteins (OEP)"/>
    <property type="match status" value="1"/>
</dbReference>
<keyword evidence="2" id="KW-0564">Palmitate</keyword>
<feature type="chain" id="PRO_5021462653" evidence="2">
    <location>
        <begin position="21"/>
        <end position="468"/>
    </location>
</feature>
<feature type="signal peptide" evidence="2">
    <location>
        <begin position="1"/>
        <end position="20"/>
    </location>
</feature>
<reference evidence="3 4" key="1">
    <citation type="submission" date="2019-03" db="EMBL/GenBank/DDBJ databases">
        <title>Ramlibacter rhizophilus CCTCC AB2015357, whole genome shotgun sequence.</title>
        <authorList>
            <person name="Zhang X."/>
            <person name="Feng G."/>
            <person name="Zhu H."/>
        </authorList>
    </citation>
    <scope>NUCLEOTIDE SEQUENCE [LARGE SCALE GENOMIC DNA]</scope>
    <source>
        <strain evidence="3 4">CCTCC AB2015357</strain>
    </source>
</reference>
<keyword evidence="2" id="KW-0449">Lipoprotein</keyword>
<dbReference type="PANTHER" id="PTHR30203">
    <property type="entry name" value="OUTER MEMBRANE CATION EFFLUX PROTEIN"/>
    <property type="match status" value="1"/>
</dbReference>
<gene>
    <name evidence="3" type="ORF">EZ242_15585</name>
</gene>
<evidence type="ECO:0000313" key="4">
    <source>
        <dbReference type="Proteomes" id="UP000297564"/>
    </source>
</evidence>
<dbReference type="OrthoDB" id="9770517at2"/>
<dbReference type="GO" id="GO:0005886">
    <property type="term" value="C:plasma membrane"/>
    <property type="evidence" value="ECO:0007669"/>
    <property type="project" value="UniProtKB-SubCell"/>
</dbReference>
<dbReference type="Pfam" id="PF02321">
    <property type="entry name" value="OEP"/>
    <property type="match status" value="2"/>
</dbReference>
<keyword evidence="2" id="KW-0732">Signal</keyword>
<dbReference type="PANTHER" id="PTHR30203:SF29">
    <property type="entry name" value="PROTEIN CYAE"/>
    <property type="match status" value="1"/>
</dbReference>
<dbReference type="RefSeq" id="WP_135286106.1">
    <property type="nucleotide sequence ID" value="NZ_SMLL01000006.1"/>
</dbReference>
<name>A0A4Z0BGH6_9BURK</name>
<dbReference type="PROSITE" id="PS51257">
    <property type="entry name" value="PROKAR_LIPOPROTEIN"/>
    <property type="match status" value="1"/>
</dbReference>